<name>A0ACB6S9L3_9PLEO</name>
<keyword evidence="2" id="KW-1185">Reference proteome</keyword>
<reference evidence="1" key="1">
    <citation type="journal article" date="2020" name="Stud. Mycol.">
        <title>101 Dothideomycetes genomes: a test case for predicting lifestyles and emergence of pathogens.</title>
        <authorList>
            <person name="Haridas S."/>
            <person name="Albert R."/>
            <person name="Binder M."/>
            <person name="Bloem J."/>
            <person name="Labutti K."/>
            <person name="Salamov A."/>
            <person name="Andreopoulos B."/>
            <person name="Baker S."/>
            <person name="Barry K."/>
            <person name="Bills G."/>
            <person name="Bluhm B."/>
            <person name="Cannon C."/>
            <person name="Castanera R."/>
            <person name="Culley D."/>
            <person name="Daum C."/>
            <person name="Ezra D."/>
            <person name="Gonzalez J."/>
            <person name="Henrissat B."/>
            <person name="Kuo A."/>
            <person name="Liang C."/>
            <person name="Lipzen A."/>
            <person name="Lutzoni F."/>
            <person name="Magnuson J."/>
            <person name="Mondo S."/>
            <person name="Nolan M."/>
            <person name="Ohm R."/>
            <person name="Pangilinan J."/>
            <person name="Park H.-J."/>
            <person name="Ramirez L."/>
            <person name="Alfaro M."/>
            <person name="Sun H."/>
            <person name="Tritt A."/>
            <person name="Yoshinaga Y."/>
            <person name="Zwiers L.-H."/>
            <person name="Turgeon B."/>
            <person name="Goodwin S."/>
            <person name="Spatafora J."/>
            <person name="Crous P."/>
            <person name="Grigoriev I."/>
        </authorList>
    </citation>
    <scope>NUCLEOTIDE SEQUENCE</scope>
    <source>
        <strain evidence="1">CBS 525.71</strain>
    </source>
</reference>
<dbReference type="Proteomes" id="UP000799754">
    <property type="component" value="Unassembled WGS sequence"/>
</dbReference>
<organism evidence="1 2">
    <name type="scientific">Macroventuria anomochaeta</name>
    <dbReference type="NCBI Taxonomy" id="301207"/>
    <lineage>
        <taxon>Eukaryota</taxon>
        <taxon>Fungi</taxon>
        <taxon>Dikarya</taxon>
        <taxon>Ascomycota</taxon>
        <taxon>Pezizomycotina</taxon>
        <taxon>Dothideomycetes</taxon>
        <taxon>Pleosporomycetidae</taxon>
        <taxon>Pleosporales</taxon>
        <taxon>Pleosporineae</taxon>
        <taxon>Didymellaceae</taxon>
        <taxon>Macroventuria</taxon>
    </lineage>
</organism>
<sequence length="242" mass="26591">MPQWIFPQQQGTANATTNVAPTAGTFNANDFSEGIWRKLSTIGPSFCTDLRTPNGRVKHSALEAEPNLHQNVLKNTSSAASAAGLTRLLNIAHQRGEVPLQQLEPLRDCAMQAQSNNAVTPVNNTLVNTTQVTFPTALFRTLLVPIPKPSSGKPPPIVINRTDPIRDELSNLGSNLHTDLKRSLAKGMIRAAEPNFEQRVLDVIYTVASSDGLIEFLKFHRGLSRELGHPWIEELCNGRKCR</sequence>
<evidence type="ECO:0000313" key="1">
    <source>
        <dbReference type="EMBL" id="KAF2630207.1"/>
    </source>
</evidence>
<dbReference type="EMBL" id="MU006707">
    <property type="protein sequence ID" value="KAF2630207.1"/>
    <property type="molecule type" value="Genomic_DNA"/>
</dbReference>
<gene>
    <name evidence="1" type="ORF">BU25DRAFT_455978</name>
</gene>
<protein>
    <submittedName>
        <fullName evidence="1">Uncharacterized protein</fullName>
    </submittedName>
</protein>
<proteinExistence type="predicted"/>
<accession>A0ACB6S9L3</accession>
<evidence type="ECO:0000313" key="2">
    <source>
        <dbReference type="Proteomes" id="UP000799754"/>
    </source>
</evidence>
<comment type="caution">
    <text evidence="1">The sequence shown here is derived from an EMBL/GenBank/DDBJ whole genome shotgun (WGS) entry which is preliminary data.</text>
</comment>